<evidence type="ECO:0000256" key="4">
    <source>
        <dbReference type="ARBA" id="ARBA00009691"/>
    </source>
</evidence>
<dbReference type="Gene3D" id="3.30.300.280">
    <property type="entry name" value="S-adenosylmethionine synthetase, C-terminal domain"/>
    <property type="match status" value="2"/>
</dbReference>
<sequence>MQRNIRVNELKTTPIENQEMEIVERKGKGHPDTICDAIAEEVSRKLSKYYLDNFGRILHHNVDKASLAGGRAKAFFGGGEILEPIYILMLGRAVSEVLYNGGIERVPLGTLCGDAIRNKIEESIRYLDVERHLIVDHKIRSGSSDLVGLFNSAKEIPKANDTSFGVSFAPLSETEKLVLQTELLLNSPEYKKKLPEVGEDIKVMGLRQGDKIKLTIAAAMISTLIPDLNHYLNVKEQVKNDVLDLASKITEREVTVDVNTADIVDSSNPCVYITVTGTSAENGDDGQVGRGNRANGLITPFRTMSLEATAGKNPVSHVGKIYNVLAMDIADQITKEVKGVKEVYIRILSQIGKPIDQPLVANAQVILESGVKINTIDSDIKNIIDENLENITKITARFLKGEARLY</sequence>
<evidence type="ECO:0000256" key="10">
    <source>
        <dbReference type="ARBA" id="ARBA00022840"/>
    </source>
</evidence>
<evidence type="ECO:0000256" key="9">
    <source>
        <dbReference type="ARBA" id="ARBA00022741"/>
    </source>
</evidence>
<keyword evidence="8 14" id="KW-0808">Transferase</keyword>
<keyword evidence="11 14" id="KW-0460">Magnesium</keyword>
<reference evidence="15" key="1">
    <citation type="journal article" date="2017" name="Nature">
        <title>Asgard archaea illuminate the origin of eukaryotic cellular complexity.</title>
        <authorList>
            <person name="Zaremba-Niedzwiedzka K."/>
            <person name="Caceres E.F."/>
            <person name="Saw J.H."/>
            <person name="Backstrom D."/>
            <person name="Juzokaite L."/>
            <person name="Vancaester E."/>
            <person name="Seitz K.W."/>
            <person name="Anantharaman K."/>
            <person name="Starnawski P."/>
            <person name="Kjeldsen K.U."/>
            <person name="Scott M.B."/>
            <person name="Nunoura T."/>
            <person name="Banfield J.F."/>
            <person name="Schramm A."/>
            <person name="Baker B.J."/>
            <person name="Spang A."/>
            <person name="Ettema T.J.G."/>
        </authorList>
    </citation>
    <scope>NUCLEOTIDE SEQUENCE</scope>
    <source>
        <strain evidence="15">LCB_4</strain>
    </source>
</reference>
<dbReference type="KEGG" id="oyw:OdinLCB4_001155"/>
<dbReference type="AlphaFoldDB" id="A0AAF0IBA9"/>
<dbReference type="GO" id="GO:0006730">
    <property type="term" value="P:one-carbon metabolic process"/>
    <property type="evidence" value="ECO:0007669"/>
    <property type="project" value="UniProtKB-KW"/>
</dbReference>
<dbReference type="PANTHER" id="PTHR36697:SF1">
    <property type="entry name" value="S-ADENOSYLMETHIONINE SYNTHASE"/>
    <property type="match status" value="1"/>
</dbReference>
<evidence type="ECO:0000313" key="15">
    <source>
        <dbReference type="EMBL" id="WEU40568.1"/>
    </source>
</evidence>
<dbReference type="Proteomes" id="UP000186851">
    <property type="component" value="Chromosome"/>
</dbReference>
<dbReference type="EC" id="2.5.1.6" evidence="5 14"/>
<dbReference type="InterPro" id="IPR042544">
    <property type="entry name" value="AdoMet_synthase_3"/>
</dbReference>
<dbReference type="NCBIfam" id="NF003366">
    <property type="entry name" value="PRK04439.1-5"/>
    <property type="match status" value="1"/>
</dbReference>
<evidence type="ECO:0000256" key="13">
    <source>
        <dbReference type="ARBA" id="ARBA00048344"/>
    </source>
</evidence>
<comment type="caution">
    <text evidence="14">Lacks conserved residue(s) required for the propagation of feature annotation.</text>
</comment>
<dbReference type="GO" id="GO:0006556">
    <property type="term" value="P:S-adenosylmethionine biosynthetic process"/>
    <property type="evidence" value="ECO:0007669"/>
    <property type="project" value="UniProtKB-UniRule"/>
</dbReference>
<evidence type="ECO:0000256" key="14">
    <source>
        <dbReference type="HAMAP-Rule" id="MF_00136"/>
    </source>
</evidence>
<evidence type="ECO:0000256" key="11">
    <source>
        <dbReference type="ARBA" id="ARBA00022842"/>
    </source>
</evidence>
<comment type="pathway">
    <text evidence="3 14">Amino-acid biosynthesis; S-adenosyl-L-methionine biosynthesis; S-adenosyl-L-methionine from L-methionine: step 1/1.</text>
</comment>
<evidence type="ECO:0000256" key="7">
    <source>
        <dbReference type="ARBA" id="ARBA00022563"/>
    </source>
</evidence>
<proteinExistence type="inferred from homology"/>
<dbReference type="GO" id="GO:0005524">
    <property type="term" value="F:ATP binding"/>
    <property type="evidence" value="ECO:0007669"/>
    <property type="project" value="UniProtKB-UniRule"/>
</dbReference>
<dbReference type="InterPro" id="IPR027790">
    <property type="entry name" value="AdoMet_synthase_2_family"/>
</dbReference>
<evidence type="ECO:0000256" key="3">
    <source>
        <dbReference type="ARBA" id="ARBA00005224"/>
    </source>
</evidence>
<keyword evidence="10 14" id="KW-0067">ATP-binding</keyword>
<dbReference type="NCBIfam" id="NF003364">
    <property type="entry name" value="PRK04439.1-3"/>
    <property type="match status" value="1"/>
</dbReference>
<evidence type="ECO:0000256" key="1">
    <source>
        <dbReference type="ARBA" id="ARBA00001946"/>
    </source>
</evidence>
<accession>A0AAF0IBA9</accession>
<organism evidence="15 16">
    <name type="scientific">Odinarchaeota yellowstonii (strain LCB_4)</name>
    <dbReference type="NCBI Taxonomy" id="1841599"/>
    <lineage>
        <taxon>Archaea</taxon>
        <taxon>Promethearchaeati</taxon>
        <taxon>Candidatus Odinarchaeota</taxon>
        <taxon>Candidatus Odinarchaeia</taxon>
        <taxon>Candidatus Odinarchaeales</taxon>
        <taxon>Candidatus Odinarchaeaceae</taxon>
        <taxon>Candidatus Odinarchaeum</taxon>
    </lineage>
</organism>
<gene>
    <name evidence="14" type="primary">mat</name>
    <name evidence="15" type="ORF">OdinLCB4_001155</name>
</gene>
<name>A0AAF0IBA9_ODILC</name>
<comment type="cofactor">
    <cofactor evidence="1 14">
        <name>Mg(2+)</name>
        <dbReference type="ChEBI" id="CHEBI:18420"/>
    </cofactor>
</comment>
<dbReference type="HAMAP" id="MF_00136">
    <property type="entry name" value="S_AdoMet_synth2"/>
    <property type="match status" value="1"/>
</dbReference>
<evidence type="ECO:0000313" key="16">
    <source>
        <dbReference type="Proteomes" id="UP000186851"/>
    </source>
</evidence>
<dbReference type="GO" id="GO:0000287">
    <property type="term" value="F:magnesium ion binding"/>
    <property type="evidence" value="ECO:0007669"/>
    <property type="project" value="UniProtKB-UniRule"/>
</dbReference>
<dbReference type="InterPro" id="IPR002795">
    <property type="entry name" value="S-AdoMet_synthetase_arc"/>
</dbReference>
<evidence type="ECO:0000256" key="6">
    <source>
        <dbReference type="ARBA" id="ARBA00020319"/>
    </source>
</evidence>
<comment type="catalytic activity">
    <reaction evidence="13 14">
        <text>L-methionine + ATP + H2O = S-adenosyl-L-methionine + phosphate + diphosphate</text>
        <dbReference type="Rhea" id="RHEA:21080"/>
        <dbReference type="ChEBI" id="CHEBI:15377"/>
        <dbReference type="ChEBI" id="CHEBI:30616"/>
        <dbReference type="ChEBI" id="CHEBI:33019"/>
        <dbReference type="ChEBI" id="CHEBI:43474"/>
        <dbReference type="ChEBI" id="CHEBI:57844"/>
        <dbReference type="ChEBI" id="CHEBI:59789"/>
        <dbReference type="EC" id="2.5.1.6"/>
    </reaction>
</comment>
<keyword evidence="9 14" id="KW-0547">Nucleotide-binding</keyword>
<dbReference type="PANTHER" id="PTHR36697">
    <property type="entry name" value="S-ADENOSYLMETHIONINE SYNTHASE"/>
    <property type="match status" value="1"/>
</dbReference>
<comment type="function">
    <text evidence="2 14">Catalyzes the formation of S-adenosylmethionine from methionine and ATP.</text>
</comment>
<comment type="similarity">
    <text evidence="4 14">Belongs to the AdoMet synthase 2 family.</text>
</comment>
<dbReference type="EMBL" id="CP091871">
    <property type="protein sequence ID" value="WEU40568.1"/>
    <property type="molecule type" value="Genomic_DNA"/>
</dbReference>
<dbReference type="NCBIfam" id="NF003365">
    <property type="entry name" value="PRK04439.1-4"/>
    <property type="match status" value="1"/>
</dbReference>
<reference evidence="15" key="2">
    <citation type="journal article" date="2022" name="Nat. Microbiol.">
        <title>A closed Candidatus Odinarchaeum chromosome exposes Asgard archaeal viruses.</title>
        <authorList>
            <person name="Tamarit D."/>
            <person name="Caceres E.F."/>
            <person name="Krupovic M."/>
            <person name="Nijland R."/>
            <person name="Eme L."/>
            <person name="Robinson N.P."/>
            <person name="Ettema T.J.G."/>
        </authorList>
    </citation>
    <scope>NUCLEOTIDE SEQUENCE</scope>
    <source>
        <strain evidence="15">LCB_4</strain>
    </source>
</reference>
<evidence type="ECO:0000256" key="8">
    <source>
        <dbReference type="ARBA" id="ARBA00022679"/>
    </source>
</evidence>
<keyword evidence="7 14" id="KW-0554">One-carbon metabolism</keyword>
<dbReference type="Gene3D" id="3.30.300.10">
    <property type="match status" value="1"/>
</dbReference>
<evidence type="ECO:0000256" key="5">
    <source>
        <dbReference type="ARBA" id="ARBA00012828"/>
    </source>
</evidence>
<protein>
    <recommendedName>
        <fullName evidence="6 14">S-adenosylmethionine synthase</fullName>
        <shortName evidence="14">AdoMet synthase</shortName>
        <ecNumber evidence="5 14">2.5.1.6</ecNumber>
    </recommendedName>
    <alternativeName>
        <fullName evidence="12 14">Methionine adenosyltransferase</fullName>
    </alternativeName>
</protein>
<dbReference type="GO" id="GO:0004478">
    <property type="term" value="F:methionine adenosyltransferase activity"/>
    <property type="evidence" value="ECO:0007669"/>
    <property type="project" value="UniProtKB-UniRule"/>
</dbReference>
<dbReference type="Pfam" id="PF01941">
    <property type="entry name" value="AdoMet_Synthase"/>
    <property type="match status" value="1"/>
</dbReference>
<evidence type="ECO:0000256" key="2">
    <source>
        <dbReference type="ARBA" id="ARBA00003775"/>
    </source>
</evidence>
<evidence type="ECO:0000256" key="12">
    <source>
        <dbReference type="ARBA" id="ARBA00032151"/>
    </source>
</evidence>